<keyword evidence="2" id="KW-1185">Reference proteome</keyword>
<evidence type="ECO:0000313" key="2">
    <source>
        <dbReference type="Proteomes" id="UP000319257"/>
    </source>
</evidence>
<name>A0A507BC35_9PEZI</name>
<organism evidence="1 2">
    <name type="scientific">Thyridium curvatum</name>
    <dbReference type="NCBI Taxonomy" id="1093900"/>
    <lineage>
        <taxon>Eukaryota</taxon>
        <taxon>Fungi</taxon>
        <taxon>Dikarya</taxon>
        <taxon>Ascomycota</taxon>
        <taxon>Pezizomycotina</taxon>
        <taxon>Sordariomycetes</taxon>
        <taxon>Sordariomycetidae</taxon>
        <taxon>Thyridiales</taxon>
        <taxon>Thyridiaceae</taxon>
        <taxon>Thyridium</taxon>
    </lineage>
</organism>
<evidence type="ECO:0000313" key="1">
    <source>
        <dbReference type="EMBL" id="TPX17083.1"/>
    </source>
</evidence>
<dbReference type="AlphaFoldDB" id="A0A507BC35"/>
<dbReference type="InParanoid" id="A0A507BC35"/>
<reference evidence="1 2" key="1">
    <citation type="submission" date="2019-06" db="EMBL/GenBank/DDBJ databases">
        <title>Draft genome sequence of the filamentous fungus Phialemoniopsis curvata isolated from diesel fuel.</title>
        <authorList>
            <person name="Varaljay V.A."/>
            <person name="Lyon W.J."/>
            <person name="Crouch A.L."/>
            <person name="Drake C.E."/>
            <person name="Hollomon J.M."/>
            <person name="Nadeau L.J."/>
            <person name="Nunn H.S."/>
            <person name="Stevenson B.S."/>
            <person name="Bojanowski C.L."/>
            <person name="Crookes-Goodson W.J."/>
        </authorList>
    </citation>
    <scope>NUCLEOTIDE SEQUENCE [LARGE SCALE GENOMIC DNA]</scope>
    <source>
        <strain evidence="1 2">D216</strain>
    </source>
</reference>
<dbReference type="GeneID" id="41970648"/>
<dbReference type="RefSeq" id="XP_030998794.1">
    <property type="nucleotide sequence ID" value="XM_031137476.1"/>
</dbReference>
<accession>A0A507BC35</accession>
<proteinExistence type="predicted"/>
<gene>
    <name evidence="1" type="ORF">E0L32_003201</name>
</gene>
<dbReference type="EMBL" id="SKBQ01000014">
    <property type="protein sequence ID" value="TPX17083.1"/>
    <property type="molecule type" value="Genomic_DNA"/>
</dbReference>
<sequence length="155" mass="17710">MVDRTNDRKKEQLKSRTCLVPTALAPGGEDGHPSNDAAPPWLFCTYLRDTFRDALFRVSSCPTWAGRRAANADADAIEDLTYSLLADRWASSLFMANNRTREIRILTPWRVENWCITLGRSGKARLKCCWEEDPVVFVGKWLWLGDFDVDLSLRD</sequence>
<comment type="caution">
    <text evidence="1">The sequence shown here is derived from an EMBL/GenBank/DDBJ whole genome shotgun (WGS) entry which is preliminary data.</text>
</comment>
<protein>
    <submittedName>
        <fullName evidence="1">Uncharacterized protein</fullName>
    </submittedName>
</protein>
<dbReference type="Proteomes" id="UP000319257">
    <property type="component" value="Unassembled WGS sequence"/>
</dbReference>